<keyword evidence="1" id="KW-0235">DNA replication</keyword>
<dbReference type="InterPro" id="IPR036869">
    <property type="entry name" value="J_dom_sf"/>
</dbReference>
<keyword evidence="5" id="KW-0143">Chaperone</keyword>
<dbReference type="GO" id="GO:0008270">
    <property type="term" value="F:zinc ion binding"/>
    <property type="evidence" value="ECO:0007669"/>
    <property type="project" value="UniProtKB-KW"/>
</dbReference>
<dbReference type="SUPFAM" id="SSF46565">
    <property type="entry name" value="Chaperone J-domain"/>
    <property type="match status" value="1"/>
</dbReference>
<dbReference type="RefSeq" id="WP_045775775.1">
    <property type="nucleotide sequence ID" value="NZ_LAJY01000247.1"/>
</dbReference>
<name>A0A0F3ISL4_9PROT</name>
<dbReference type="Pfam" id="PF00226">
    <property type="entry name" value="DnaJ"/>
    <property type="match status" value="1"/>
</dbReference>
<evidence type="ECO:0000256" key="1">
    <source>
        <dbReference type="ARBA" id="ARBA00022705"/>
    </source>
</evidence>
<feature type="non-terminal residue" evidence="7">
    <location>
        <position position="108"/>
    </location>
</feature>
<dbReference type="InterPro" id="IPR001623">
    <property type="entry name" value="DnaJ_domain"/>
</dbReference>
<dbReference type="InterPro" id="IPR018253">
    <property type="entry name" value="DnaJ_domain_CS"/>
</dbReference>
<dbReference type="SMART" id="SM00271">
    <property type="entry name" value="DnaJ"/>
    <property type="match status" value="1"/>
</dbReference>
<keyword evidence="3" id="KW-0863">Zinc-finger</keyword>
<dbReference type="GO" id="GO:0005737">
    <property type="term" value="C:cytoplasm"/>
    <property type="evidence" value="ECO:0007669"/>
    <property type="project" value="TreeGrafter"/>
</dbReference>
<evidence type="ECO:0000256" key="2">
    <source>
        <dbReference type="ARBA" id="ARBA00022737"/>
    </source>
</evidence>
<dbReference type="CDD" id="cd06257">
    <property type="entry name" value="DnaJ"/>
    <property type="match status" value="1"/>
</dbReference>
<dbReference type="EMBL" id="LAJY01000247">
    <property type="protein sequence ID" value="KJV09617.1"/>
    <property type="molecule type" value="Genomic_DNA"/>
</dbReference>
<dbReference type="AlphaFoldDB" id="A0A0F3ISL4"/>
<dbReference type="PROSITE" id="PS50076">
    <property type="entry name" value="DNAJ_2"/>
    <property type="match status" value="1"/>
</dbReference>
<gene>
    <name evidence="7" type="ORF">VZ95_10385</name>
</gene>
<dbReference type="FunFam" id="1.10.287.110:FF:000034">
    <property type="entry name" value="Chaperone protein DnaJ"/>
    <property type="match status" value="1"/>
</dbReference>
<dbReference type="GO" id="GO:0051082">
    <property type="term" value="F:unfolded protein binding"/>
    <property type="evidence" value="ECO:0007669"/>
    <property type="project" value="TreeGrafter"/>
</dbReference>
<protein>
    <submittedName>
        <fullName evidence="7">Molecular chaperone DnaJ</fullName>
    </submittedName>
</protein>
<reference evidence="7 8" key="1">
    <citation type="submission" date="2015-03" db="EMBL/GenBank/DDBJ databases">
        <title>Draft genome sequence of Elstera litoralis.</title>
        <authorList>
            <person name="Rahalkar M.C."/>
            <person name="Dhakephalkar P.K."/>
            <person name="Pore S.D."/>
            <person name="Arora P."/>
            <person name="Kapse N.G."/>
            <person name="Pandit P.S."/>
        </authorList>
    </citation>
    <scope>NUCLEOTIDE SEQUENCE [LARGE SCALE GENOMIC DNA]</scope>
    <source>
        <strain evidence="7 8">Dia-1</strain>
    </source>
</reference>
<dbReference type="OrthoDB" id="9779889at2"/>
<dbReference type="PRINTS" id="PR00625">
    <property type="entry name" value="JDOMAIN"/>
</dbReference>
<keyword evidence="4" id="KW-0346">Stress response</keyword>
<proteinExistence type="predicted"/>
<feature type="domain" description="J" evidence="6">
    <location>
        <begin position="5"/>
        <end position="70"/>
    </location>
</feature>
<evidence type="ECO:0000313" key="7">
    <source>
        <dbReference type="EMBL" id="KJV09617.1"/>
    </source>
</evidence>
<dbReference type="GO" id="GO:0051087">
    <property type="term" value="F:protein-folding chaperone binding"/>
    <property type="evidence" value="ECO:0007669"/>
    <property type="project" value="TreeGrafter"/>
</dbReference>
<evidence type="ECO:0000256" key="5">
    <source>
        <dbReference type="ARBA" id="ARBA00023186"/>
    </source>
</evidence>
<dbReference type="PANTHER" id="PTHR43948">
    <property type="entry name" value="DNAJ HOMOLOG SUBFAMILY B"/>
    <property type="match status" value="1"/>
</dbReference>
<dbReference type="GO" id="GO:0044183">
    <property type="term" value="F:protein folding chaperone"/>
    <property type="evidence" value="ECO:0007669"/>
    <property type="project" value="TreeGrafter"/>
</dbReference>
<dbReference type="Proteomes" id="UP000033774">
    <property type="component" value="Unassembled WGS sequence"/>
</dbReference>
<sequence length="108" mass="11767">MAKQDYYELLGVARTASADELKKAYRKLAMQYHPDRNPGDAAAELKFKEISEAYDVLRDDDKRAAYDRFGHAAFEGPGAGRGAGAAGGGFDFNFASGFADIFDEVFGE</sequence>
<dbReference type="PANTHER" id="PTHR43948:SF10">
    <property type="entry name" value="MRJ, ISOFORM E"/>
    <property type="match status" value="1"/>
</dbReference>
<keyword evidence="8" id="KW-1185">Reference proteome</keyword>
<evidence type="ECO:0000256" key="3">
    <source>
        <dbReference type="ARBA" id="ARBA00022771"/>
    </source>
</evidence>
<accession>A0A0F3ISL4</accession>
<organism evidence="7 8">
    <name type="scientific">Elstera litoralis</name>
    <dbReference type="NCBI Taxonomy" id="552518"/>
    <lineage>
        <taxon>Bacteria</taxon>
        <taxon>Pseudomonadati</taxon>
        <taxon>Pseudomonadota</taxon>
        <taxon>Alphaproteobacteria</taxon>
        <taxon>Rhodospirillales</taxon>
        <taxon>Rhodospirillaceae</taxon>
        <taxon>Elstera</taxon>
    </lineage>
</organism>
<keyword evidence="3" id="KW-0862">Zinc</keyword>
<dbReference type="PROSITE" id="PS00636">
    <property type="entry name" value="DNAJ_1"/>
    <property type="match status" value="1"/>
</dbReference>
<keyword evidence="2" id="KW-0677">Repeat</keyword>
<evidence type="ECO:0000313" key="8">
    <source>
        <dbReference type="Proteomes" id="UP000033774"/>
    </source>
</evidence>
<dbReference type="GO" id="GO:0006260">
    <property type="term" value="P:DNA replication"/>
    <property type="evidence" value="ECO:0007669"/>
    <property type="project" value="UniProtKB-KW"/>
</dbReference>
<evidence type="ECO:0000256" key="4">
    <source>
        <dbReference type="ARBA" id="ARBA00023016"/>
    </source>
</evidence>
<comment type="caution">
    <text evidence="7">The sequence shown here is derived from an EMBL/GenBank/DDBJ whole genome shotgun (WGS) entry which is preliminary data.</text>
</comment>
<keyword evidence="3" id="KW-0479">Metal-binding</keyword>
<evidence type="ECO:0000259" key="6">
    <source>
        <dbReference type="PROSITE" id="PS50076"/>
    </source>
</evidence>
<dbReference type="Gene3D" id="1.10.287.110">
    <property type="entry name" value="DnaJ domain"/>
    <property type="match status" value="1"/>
</dbReference>